<dbReference type="eggNOG" id="ENOG502THXH">
    <property type="taxonomic scope" value="Eukaryota"/>
</dbReference>
<feature type="transmembrane region" description="Helical" evidence="1">
    <location>
        <begin position="64"/>
        <end position="84"/>
    </location>
</feature>
<dbReference type="RefSeq" id="NP_507332.2">
    <property type="nucleotide sequence ID" value="NM_074931.2"/>
</dbReference>
<reference evidence="2 3" key="1">
    <citation type="journal article" date="1998" name="Science">
        <title>Genome sequence of the nematode C. elegans: a platform for investigating biology.</title>
        <authorList>
            <consortium name="The C. elegans sequencing consortium"/>
            <person name="Sulson J.E."/>
            <person name="Waterston R."/>
        </authorList>
    </citation>
    <scope>NUCLEOTIDE SEQUENCE [LARGE SCALE GENOMIC DNA]</scope>
    <source>
        <strain evidence="2 3">Bristol N2</strain>
    </source>
</reference>
<accession>O45999</accession>
<dbReference type="Bgee" id="WBGene00013938">
    <property type="expression patterns" value="Expressed in larva and 1 other cell type or tissue"/>
</dbReference>
<dbReference type="WormBase" id="ZK218.4">
    <property type="protein sequence ID" value="CE47775"/>
    <property type="gene ID" value="WBGene00013938"/>
</dbReference>
<dbReference type="PhylomeDB" id="O45999"/>
<evidence type="ECO:0000313" key="3">
    <source>
        <dbReference type="Proteomes" id="UP000001940"/>
    </source>
</evidence>
<evidence type="ECO:0000313" key="4">
    <source>
        <dbReference type="WormBase" id="ZK218.4"/>
    </source>
</evidence>
<evidence type="ECO:0000313" key="2">
    <source>
        <dbReference type="EMBL" id="CAB04985.2"/>
    </source>
</evidence>
<dbReference type="Pfam" id="PF10325">
    <property type="entry name" value="7TM_GPCR_Srz"/>
    <property type="match status" value="1"/>
</dbReference>
<sequence length="268" mass="30905">MLSNTDFTQDPGLWIVIGVIFLPLMVANIVAWPFYLRQFPKNLVHYETSPFFQVIVLGYRYIKFFYPVPLIFSFLAIATSFFPIVSLSMLSVSIKFIFVGHIYSITYETWLGLLSIDRFLSSRESAEPNRFLTQRSLTVFYLLFIFVTAKELGFYLWISIVSEDSDKNKLLQVIFYYYTSYIFLQIILFIGMIFQFLMKSESQDQLTRQTKIIGATKLGLFVLFLLGIVTGFVYVSTIFASIDFILVPSVIMLTEIMCSPSPTGETIN</sequence>
<keyword evidence="1" id="KW-0472">Membrane</keyword>
<dbReference type="Proteomes" id="UP000001940">
    <property type="component" value="Chromosome V"/>
</dbReference>
<dbReference type="AlphaFoldDB" id="O45999"/>
<dbReference type="CTD" id="191244"/>
<dbReference type="InParanoid" id="O45999"/>
<dbReference type="OMA" id="ANIVAWP"/>
<dbReference type="UCSC" id="ZK218.4">
    <property type="organism name" value="c. elegans"/>
</dbReference>
<proteinExistence type="predicted"/>
<dbReference type="PIR" id="T27781">
    <property type="entry name" value="T27781"/>
</dbReference>
<keyword evidence="1" id="KW-0812">Transmembrane</keyword>
<dbReference type="GeneID" id="191244"/>
<dbReference type="InterPro" id="IPR018817">
    <property type="entry name" value="7TM_GPCR_serpentine_rcpt_Srz"/>
</dbReference>
<dbReference type="OrthoDB" id="5826201at2759"/>
<organism evidence="2 3">
    <name type="scientific">Caenorhabditis elegans</name>
    <dbReference type="NCBI Taxonomy" id="6239"/>
    <lineage>
        <taxon>Eukaryota</taxon>
        <taxon>Metazoa</taxon>
        <taxon>Ecdysozoa</taxon>
        <taxon>Nematoda</taxon>
        <taxon>Chromadorea</taxon>
        <taxon>Rhabditida</taxon>
        <taxon>Rhabditina</taxon>
        <taxon>Rhabditomorpha</taxon>
        <taxon>Rhabditoidea</taxon>
        <taxon>Rhabditidae</taxon>
        <taxon>Peloderinae</taxon>
        <taxon>Caenorhabditis</taxon>
    </lineage>
</organism>
<evidence type="ECO:0000256" key="1">
    <source>
        <dbReference type="SAM" id="Phobius"/>
    </source>
</evidence>
<dbReference type="EMBL" id="BX284605">
    <property type="protein sequence ID" value="CAB04985.2"/>
    <property type="molecule type" value="Genomic_DNA"/>
</dbReference>
<feature type="transmembrane region" description="Helical" evidence="1">
    <location>
        <begin position="178"/>
        <end position="197"/>
    </location>
</feature>
<keyword evidence="2" id="KW-0675">Receptor</keyword>
<name>O45999_CAEEL</name>
<feature type="transmembrane region" description="Helical" evidence="1">
    <location>
        <begin position="218"/>
        <end position="242"/>
    </location>
</feature>
<dbReference type="PaxDb" id="6239-ZK218.4"/>
<dbReference type="KEGG" id="cel:CELE_ZK218.4"/>
<dbReference type="FunCoup" id="O45999">
    <property type="interactions" value="883"/>
</dbReference>
<dbReference type="HOGENOM" id="CLU_915996_0_0_1"/>
<feature type="transmembrane region" description="Helical" evidence="1">
    <location>
        <begin position="137"/>
        <end position="158"/>
    </location>
</feature>
<keyword evidence="1" id="KW-1133">Transmembrane helix</keyword>
<keyword evidence="3" id="KW-1185">Reference proteome</keyword>
<gene>
    <name evidence="2" type="ORF">CELE_ZK218.4</name>
    <name evidence="2 4" type="ORF">ZK218.4</name>
</gene>
<feature type="transmembrane region" description="Helical" evidence="1">
    <location>
        <begin position="12"/>
        <end position="36"/>
    </location>
</feature>
<protein>
    <submittedName>
        <fullName evidence="2">Serpentine Receptor, class Z</fullName>
    </submittedName>
</protein>
<dbReference type="AGR" id="WB:WBGene00013938"/>